<accession>A0A6P0UQC5</accession>
<evidence type="ECO:0000313" key="2">
    <source>
        <dbReference type="Proteomes" id="UP000468581"/>
    </source>
</evidence>
<dbReference type="Proteomes" id="UP000468581">
    <property type="component" value="Unassembled WGS sequence"/>
</dbReference>
<dbReference type="Gene3D" id="3.40.50.150">
    <property type="entry name" value="Vaccinia Virus protein VP39"/>
    <property type="match status" value="1"/>
</dbReference>
<dbReference type="AlphaFoldDB" id="A0A6P0UQC5"/>
<dbReference type="InterPro" id="IPR029063">
    <property type="entry name" value="SAM-dependent_MTases_sf"/>
</dbReference>
<dbReference type="EMBL" id="JAABOO010000005">
    <property type="protein sequence ID" value="NER15551.1"/>
    <property type="molecule type" value="Genomic_DNA"/>
</dbReference>
<evidence type="ECO:0008006" key="3">
    <source>
        <dbReference type="Google" id="ProtNLM"/>
    </source>
</evidence>
<comment type="caution">
    <text evidence="1">The sequence shown here is derived from an EMBL/GenBank/DDBJ whole genome shotgun (WGS) entry which is preliminary data.</text>
</comment>
<proteinExistence type="predicted"/>
<gene>
    <name evidence="1" type="ORF">GWK08_19005</name>
</gene>
<protein>
    <recommendedName>
        <fullName evidence="3">Phytanoyl-CoA dioxygenase</fullName>
    </recommendedName>
</protein>
<sequence>MEISALHQKLDVVTAVILGPEDDFSSLEQAVMDLKELFMEASRLNPEAQINKENLLLNTGVAIGPKWAGMCVDDVKRTKRFISGLDKAIQEVRSSKTKGPVHIMYTGTGPFATLVWPLLSKYTPEELQLVLLEVNTVSISSLKHLIKAFNAYDYIKEIYHCDASNFEYTSFNEDIDIVLIECLQHALMREPQVAITYNLLPQLRKDVILIPEEISLNVSLIDMDKKGEYEETGNEEYSDFLEEVDCVFRLDKQTVAGRSALNRQEVFNFDRREVVLEEDKLDRNDLLAITTDIKIFKDEQLHTYDSGLTAPLILADLNNAQKMKGVQTQYIVSNQPGIVSSIIR</sequence>
<keyword evidence="2" id="KW-1185">Reference proteome</keyword>
<dbReference type="RefSeq" id="WP_163608846.1">
    <property type="nucleotide sequence ID" value="NZ_JAABOO010000005.1"/>
</dbReference>
<organism evidence="1 2">
    <name type="scientific">Leptobacterium flavescens</name>
    <dbReference type="NCBI Taxonomy" id="472055"/>
    <lineage>
        <taxon>Bacteria</taxon>
        <taxon>Pseudomonadati</taxon>
        <taxon>Bacteroidota</taxon>
        <taxon>Flavobacteriia</taxon>
        <taxon>Flavobacteriales</taxon>
        <taxon>Flavobacteriaceae</taxon>
        <taxon>Leptobacterium</taxon>
    </lineage>
</organism>
<reference evidence="1 2" key="1">
    <citation type="submission" date="2020-01" db="EMBL/GenBank/DDBJ databases">
        <title>Leptobacterium flavescens.</title>
        <authorList>
            <person name="Wang G."/>
        </authorList>
    </citation>
    <scope>NUCLEOTIDE SEQUENCE [LARGE SCALE GENOMIC DNA]</scope>
    <source>
        <strain evidence="1 2">KCTC 22160</strain>
    </source>
</reference>
<name>A0A6P0UQC5_9FLAO</name>
<evidence type="ECO:0000313" key="1">
    <source>
        <dbReference type="EMBL" id="NER15551.1"/>
    </source>
</evidence>